<dbReference type="Proteomes" id="UP000076727">
    <property type="component" value="Unassembled WGS sequence"/>
</dbReference>
<reference evidence="2 3" key="1">
    <citation type="journal article" date="2016" name="Mol. Biol. Evol.">
        <title>Comparative Genomics of Early-Diverging Mushroom-Forming Fungi Provides Insights into the Origins of Lignocellulose Decay Capabilities.</title>
        <authorList>
            <person name="Nagy L.G."/>
            <person name="Riley R."/>
            <person name="Tritt A."/>
            <person name="Adam C."/>
            <person name="Daum C."/>
            <person name="Floudas D."/>
            <person name="Sun H."/>
            <person name="Yadav J.S."/>
            <person name="Pangilinan J."/>
            <person name="Larsson K.H."/>
            <person name="Matsuura K."/>
            <person name="Barry K."/>
            <person name="Labutti K."/>
            <person name="Kuo R."/>
            <person name="Ohm R.A."/>
            <person name="Bhattacharya S.S."/>
            <person name="Shirouzu T."/>
            <person name="Yoshinaga Y."/>
            <person name="Martin F.M."/>
            <person name="Grigoriev I.V."/>
            <person name="Hibbett D.S."/>
        </authorList>
    </citation>
    <scope>NUCLEOTIDE SEQUENCE [LARGE SCALE GENOMIC DNA]</scope>
    <source>
        <strain evidence="2 3">L-15889</strain>
    </source>
</reference>
<evidence type="ECO:0000313" key="2">
    <source>
        <dbReference type="EMBL" id="KZT75108.1"/>
    </source>
</evidence>
<dbReference type="AlphaFoldDB" id="A0A165ULU8"/>
<feature type="compositionally biased region" description="Polar residues" evidence="1">
    <location>
        <begin position="90"/>
        <end position="119"/>
    </location>
</feature>
<keyword evidence="3" id="KW-1185">Reference proteome</keyword>
<feature type="compositionally biased region" description="Basic and acidic residues" evidence="1">
    <location>
        <begin position="142"/>
        <end position="151"/>
    </location>
</feature>
<accession>A0A165ULU8</accession>
<evidence type="ECO:0000313" key="3">
    <source>
        <dbReference type="Proteomes" id="UP000076727"/>
    </source>
</evidence>
<feature type="compositionally biased region" description="Polar residues" evidence="1">
    <location>
        <begin position="1"/>
        <end position="30"/>
    </location>
</feature>
<dbReference type="EMBL" id="KV429032">
    <property type="protein sequence ID" value="KZT75108.1"/>
    <property type="molecule type" value="Genomic_DNA"/>
</dbReference>
<feature type="compositionally biased region" description="Low complexity" evidence="1">
    <location>
        <begin position="195"/>
        <end position="207"/>
    </location>
</feature>
<protein>
    <submittedName>
        <fullName evidence="2">Uncharacterized protein</fullName>
    </submittedName>
</protein>
<evidence type="ECO:0000256" key="1">
    <source>
        <dbReference type="SAM" id="MobiDB-lite"/>
    </source>
</evidence>
<dbReference type="OrthoDB" id="2537650at2759"/>
<feature type="compositionally biased region" description="Low complexity" evidence="1">
    <location>
        <begin position="291"/>
        <end position="302"/>
    </location>
</feature>
<feature type="region of interest" description="Disordered" evidence="1">
    <location>
        <begin position="195"/>
        <end position="227"/>
    </location>
</feature>
<feature type="region of interest" description="Disordered" evidence="1">
    <location>
        <begin position="269"/>
        <end position="328"/>
    </location>
</feature>
<feature type="region of interest" description="Disordered" evidence="1">
    <location>
        <begin position="1"/>
        <end position="152"/>
    </location>
</feature>
<organism evidence="2 3">
    <name type="scientific">Daedalea quercina L-15889</name>
    <dbReference type="NCBI Taxonomy" id="1314783"/>
    <lineage>
        <taxon>Eukaryota</taxon>
        <taxon>Fungi</taxon>
        <taxon>Dikarya</taxon>
        <taxon>Basidiomycota</taxon>
        <taxon>Agaricomycotina</taxon>
        <taxon>Agaricomycetes</taxon>
        <taxon>Polyporales</taxon>
        <taxon>Fomitopsis</taxon>
    </lineage>
</organism>
<proteinExistence type="predicted"/>
<name>A0A165ULU8_9APHY</name>
<sequence>MLASWRQSLKPSDPSSQHPPDAQQRSQQRNNAEDVANSRPSLERAVTAPLSTPHDAVLSELLGRRGSTSQESLAPHDTTRQALPKISIDGTASSFYRSERTATPSGGAQTGLRSGSASPNPAHDPVYDPFTGALAGVMMSPPHEHEHEHEGSQAMSDADFDHTRDELWAGLARIRELQSEIAAMHLQMESIGSSDARSARRAAGATRRATEEWDDPGEAEEQRKAAGDAEFATLAETFRGRRAAIDGIMNKLDDLSQALTTFHALPTPVMDFGASRTDTKDSGSRPLPRDTSTSGTGVGATVLQDESERGPVFPESPASDAPPHVSKP</sequence>
<gene>
    <name evidence="2" type="ORF">DAEQUDRAFT_734572</name>
</gene>